<evidence type="ECO:0000259" key="2">
    <source>
        <dbReference type="Pfam" id="PF01592"/>
    </source>
</evidence>
<dbReference type="RefSeq" id="WP_089937985.1">
    <property type="nucleotide sequence ID" value="NZ_CAKOEX010000002.1"/>
</dbReference>
<sequence>MTLHNLDQLYRQVIMTYAKHPHHFQSLSVDSGQAVTKYNPTCGDLIKLTLVIENGRVQDLSFDGDGCAIFKASASMMTDLIDHKSLAEVQSLSQQFSTMMTDGQSSKALGDACSLTGVRKFPTRIKCATLPWHALDELLTQN</sequence>
<dbReference type="Proteomes" id="UP000245433">
    <property type="component" value="Unassembled WGS sequence"/>
</dbReference>
<organism evidence="3 4">
    <name type="scientific">Convivina intestini</name>
    <dbReference type="NCBI Taxonomy" id="1505726"/>
    <lineage>
        <taxon>Bacteria</taxon>
        <taxon>Bacillati</taxon>
        <taxon>Bacillota</taxon>
        <taxon>Bacilli</taxon>
        <taxon>Lactobacillales</taxon>
        <taxon>Lactobacillaceae</taxon>
        <taxon>Convivina</taxon>
    </lineage>
</organism>
<dbReference type="FunFam" id="3.90.1010.10:FF:000002">
    <property type="entry name" value="Iron-sulfur cluster assembly scaffold protein NifU"/>
    <property type="match status" value="1"/>
</dbReference>
<dbReference type="OrthoDB" id="9804157at2"/>
<dbReference type="SUPFAM" id="SSF82649">
    <property type="entry name" value="SufE/NifU"/>
    <property type="match status" value="1"/>
</dbReference>
<protein>
    <submittedName>
        <fullName evidence="3">Modular FeS cluster scaffolding protein NifU</fullName>
    </submittedName>
</protein>
<dbReference type="Gene3D" id="3.90.1010.10">
    <property type="match status" value="1"/>
</dbReference>
<evidence type="ECO:0000313" key="4">
    <source>
        <dbReference type="Proteomes" id="UP000245433"/>
    </source>
</evidence>
<comment type="caution">
    <text evidence="3">The sequence shown here is derived from an EMBL/GenBank/DDBJ whole genome shotgun (WGS) entry which is preliminary data.</text>
</comment>
<dbReference type="PANTHER" id="PTHR10093">
    <property type="entry name" value="IRON-SULFUR CLUSTER ASSEMBLY ENZYME NIFU HOMOLOG"/>
    <property type="match status" value="1"/>
</dbReference>
<dbReference type="CDD" id="cd06664">
    <property type="entry name" value="IscU_like"/>
    <property type="match status" value="1"/>
</dbReference>
<evidence type="ECO:0000313" key="3">
    <source>
        <dbReference type="EMBL" id="PVY85413.1"/>
    </source>
</evidence>
<dbReference type="GO" id="GO:0016226">
    <property type="term" value="P:iron-sulfur cluster assembly"/>
    <property type="evidence" value="ECO:0007669"/>
    <property type="project" value="InterPro"/>
</dbReference>
<proteinExistence type="inferred from homology"/>
<dbReference type="NCBIfam" id="TIGR01994">
    <property type="entry name" value="SUF_scaf_2"/>
    <property type="match status" value="1"/>
</dbReference>
<dbReference type="Pfam" id="PF01592">
    <property type="entry name" value="NifU_N"/>
    <property type="match status" value="1"/>
</dbReference>
<dbReference type="GO" id="GO:0005506">
    <property type="term" value="F:iron ion binding"/>
    <property type="evidence" value="ECO:0007669"/>
    <property type="project" value="InterPro"/>
</dbReference>
<dbReference type="GO" id="GO:0051536">
    <property type="term" value="F:iron-sulfur cluster binding"/>
    <property type="evidence" value="ECO:0007669"/>
    <property type="project" value="InterPro"/>
</dbReference>
<accession>A0A2U1DCK7</accession>
<evidence type="ECO:0000256" key="1">
    <source>
        <dbReference type="ARBA" id="ARBA00006420"/>
    </source>
</evidence>
<keyword evidence="4" id="KW-1185">Reference proteome</keyword>
<reference evidence="3 4" key="1">
    <citation type="submission" date="2018-04" db="EMBL/GenBank/DDBJ databases">
        <title>Genomic Encyclopedia of Type Strains, Phase IV (KMG-IV): sequencing the most valuable type-strain genomes for metagenomic binning, comparative biology and taxonomic classification.</title>
        <authorList>
            <person name="Goeker M."/>
        </authorList>
    </citation>
    <scope>NUCLEOTIDE SEQUENCE [LARGE SCALE GENOMIC DNA]</scope>
    <source>
        <strain evidence="3 4">DSM 28795</strain>
    </source>
</reference>
<gene>
    <name evidence="3" type="ORF">C7384_102235</name>
</gene>
<name>A0A2U1DCK7_9LACO</name>
<feature type="domain" description="NIF system FeS cluster assembly NifU N-terminal" evidence="2">
    <location>
        <begin position="10"/>
        <end position="127"/>
    </location>
</feature>
<dbReference type="InterPro" id="IPR002871">
    <property type="entry name" value="NIF_FeS_clus_asmbl_NifU_N"/>
</dbReference>
<comment type="similarity">
    <text evidence="1">Belongs to the NifU family.</text>
</comment>
<dbReference type="EMBL" id="QEKT01000002">
    <property type="protein sequence ID" value="PVY85413.1"/>
    <property type="molecule type" value="Genomic_DNA"/>
</dbReference>
<dbReference type="AlphaFoldDB" id="A0A2U1DCK7"/>